<comment type="caution">
    <text evidence="3">The sequence shown here is derived from an EMBL/GenBank/DDBJ whole genome shotgun (WGS) entry which is preliminary data.</text>
</comment>
<feature type="transmembrane region" description="Helical" evidence="1">
    <location>
        <begin position="86"/>
        <end position="104"/>
    </location>
</feature>
<feature type="transmembrane region" description="Helical" evidence="1">
    <location>
        <begin position="124"/>
        <end position="141"/>
    </location>
</feature>
<dbReference type="SUPFAM" id="SSF48317">
    <property type="entry name" value="Acid phosphatase/Vanadium-dependent haloperoxidase"/>
    <property type="match status" value="1"/>
</dbReference>
<name>M3VFF2_GORML</name>
<feature type="transmembrane region" description="Helical" evidence="1">
    <location>
        <begin position="148"/>
        <end position="170"/>
    </location>
</feature>
<keyword evidence="1" id="KW-0812">Transmembrane</keyword>
<organism evidence="3 4">
    <name type="scientific">Gordonia malaquae NBRC 108250</name>
    <dbReference type="NCBI Taxonomy" id="1223542"/>
    <lineage>
        <taxon>Bacteria</taxon>
        <taxon>Bacillati</taxon>
        <taxon>Actinomycetota</taxon>
        <taxon>Actinomycetes</taxon>
        <taxon>Mycobacteriales</taxon>
        <taxon>Gordoniaceae</taxon>
        <taxon>Gordonia</taxon>
    </lineage>
</organism>
<sequence length="216" mass="22039">MTNSAHRIGAFTCAVIAFGLAVASFAMFVASYPGQAADDAAMKAWAARWGNDVPTTGWLGAHQLILLAVIGVVIGAACVWRRSTRLAVHAAAVILGAVAAAVFLKHGLDRPSFGVGTANNSFPSNTVAAFVAAGMALVVVVPQRVRTVVAVGSSVGAVVVSAAVVALQWHRPSDVIGGWLIAIAAAAAAECLVPVRGPRVAMQQTNPGTRLHTVQS</sequence>
<keyword evidence="1" id="KW-1133">Transmembrane helix</keyword>
<dbReference type="Gene3D" id="1.20.144.10">
    <property type="entry name" value="Phosphatidic acid phosphatase type 2/haloperoxidase"/>
    <property type="match status" value="1"/>
</dbReference>
<dbReference type="OrthoDB" id="3240395at2"/>
<evidence type="ECO:0000256" key="1">
    <source>
        <dbReference type="SAM" id="Phobius"/>
    </source>
</evidence>
<evidence type="ECO:0000313" key="4">
    <source>
        <dbReference type="Proteomes" id="UP000035009"/>
    </source>
</evidence>
<feature type="domain" description="Phosphatidic acid phosphatase type 2/haloperoxidase" evidence="2">
    <location>
        <begin position="118"/>
        <end position="189"/>
    </location>
</feature>
<dbReference type="InterPro" id="IPR036938">
    <property type="entry name" value="PAP2/HPO_sf"/>
</dbReference>
<reference evidence="3 4" key="1">
    <citation type="submission" date="2013-02" db="EMBL/GenBank/DDBJ databases">
        <title>Whole genome shotgun sequence of Gordonia malaquae NBRC 108250.</title>
        <authorList>
            <person name="Yoshida I."/>
            <person name="Hosoyama A."/>
            <person name="Tsuchikane K."/>
            <person name="Ando Y."/>
            <person name="Baba S."/>
            <person name="Ohji S."/>
            <person name="Hamada M."/>
            <person name="Tamura T."/>
            <person name="Yamazoe A."/>
            <person name="Yamazaki S."/>
            <person name="Fujita N."/>
        </authorList>
    </citation>
    <scope>NUCLEOTIDE SEQUENCE [LARGE SCALE GENOMIC DNA]</scope>
    <source>
        <strain evidence="3 4">NBRC 108250</strain>
    </source>
</reference>
<dbReference type="EMBL" id="BAOP01000014">
    <property type="protein sequence ID" value="GAC80049.1"/>
    <property type="molecule type" value="Genomic_DNA"/>
</dbReference>
<dbReference type="Proteomes" id="UP000035009">
    <property type="component" value="Unassembled WGS sequence"/>
</dbReference>
<protein>
    <recommendedName>
        <fullName evidence="2">Phosphatidic acid phosphatase type 2/haloperoxidase domain-containing protein</fullName>
    </recommendedName>
</protein>
<keyword evidence="1" id="KW-0472">Membrane</keyword>
<evidence type="ECO:0000313" key="3">
    <source>
        <dbReference type="EMBL" id="GAC80049.1"/>
    </source>
</evidence>
<gene>
    <name evidence="3" type="ORF">GM1_014_00420</name>
</gene>
<dbReference type="Pfam" id="PF01569">
    <property type="entry name" value="PAP2"/>
    <property type="match status" value="1"/>
</dbReference>
<dbReference type="AlphaFoldDB" id="M3VFF2"/>
<feature type="transmembrane region" description="Helical" evidence="1">
    <location>
        <begin position="176"/>
        <end position="195"/>
    </location>
</feature>
<accession>M3VFF2</accession>
<proteinExistence type="predicted"/>
<keyword evidence="4" id="KW-1185">Reference proteome</keyword>
<dbReference type="eggNOG" id="COG0671">
    <property type="taxonomic scope" value="Bacteria"/>
</dbReference>
<evidence type="ECO:0000259" key="2">
    <source>
        <dbReference type="Pfam" id="PF01569"/>
    </source>
</evidence>
<feature type="transmembrane region" description="Helical" evidence="1">
    <location>
        <begin position="60"/>
        <end position="79"/>
    </location>
</feature>
<dbReference type="InterPro" id="IPR000326">
    <property type="entry name" value="PAP2/HPO"/>
</dbReference>
<dbReference type="RefSeq" id="WP_008378803.1">
    <property type="nucleotide sequence ID" value="NZ_BAOP01000014.1"/>
</dbReference>
<dbReference type="STRING" id="410332.SAMN04488550_1675"/>